<keyword evidence="5 8" id="KW-0812">Transmembrane</keyword>
<protein>
    <submittedName>
        <fullName evidence="9">Putative MFS family arabinose efflux permease</fullName>
    </submittedName>
</protein>
<feature type="transmembrane region" description="Helical" evidence="8">
    <location>
        <begin position="12"/>
        <end position="29"/>
    </location>
</feature>
<accession>A0A2T6BAA4</accession>
<keyword evidence="2" id="KW-0813">Transport</keyword>
<evidence type="ECO:0000256" key="4">
    <source>
        <dbReference type="ARBA" id="ARBA00022597"/>
    </source>
</evidence>
<organism evidence="9 10">
    <name type="scientific">Allosediminivita pacifica</name>
    <dbReference type="NCBI Taxonomy" id="1267769"/>
    <lineage>
        <taxon>Bacteria</taxon>
        <taxon>Pseudomonadati</taxon>
        <taxon>Pseudomonadota</taxon>
        <taxon>Alphaproteobacteria</taxon>
        <taxon>Rhodobacterales</taxon>
        <taxon>Paracoccaceae</taxon>
        <taxon>Allosediminivita</taxon>
    </lineage>
</organism>
<evidence type="ECO:0000256" key="6">
    <source>
        <dbReference type="ARBA" id="ARBA00022989"/>
    </source>
</evidence>
<proteinExistence type="predicted"/>
<feature type="transmembrane region" description="Helical" evidence="8">
    <location>
        <begin position="49"/>
        <end position="69"/>
    </location>
</feature>
<feature type="transmembrane region" description="Helical" evidence="8">
    <location>
        <begin position="172"/>
        <end position="191"/>
    </location>
</feature>
<dbReference type="Gene3D" id="1.20.1250.20">
    <property type="entry name" value="MFS general substrate transporter like domains"/>
    <property type="match status" value="2"/>
</dbReference>
<reference evidence="9 10" key="1">
    <citation type="submission" date="2018-04" db="EMBL/GenBank/DDBJ databases">
        <title>Genomic Encyclopedia of Archaeal and Bacterial Type Strains, Phase II (KMG-II): from individual species to whole genera.</title>
        <authorList>
            <person name="Goeker M."/>
        </authorList>
    </citation>
    <scope>NUCLEOTIDE SEQUENCE [LARGE SCALE GENOMIC DNA]</scope>
    <source>
        <strain evidence="9 10">DSM 29329</strain>
    </source>
</reference>
<feature type="transmembrane region" description="Helical" evidence="8">
    <location>
        <begin position="258"/>
        <end position="276"/>
    </location>
</feature>
<evidence type="ECO:0000256" key="7">
    <source>
        <dbReference type="ARBA" id="ARBA00023136"/>
    </source>
</evidence>
<dbReference type="Proteomes" id="UP000244069">
    <property type="component" value="Unassembled WGS sequence"/>
</dbReference>
<dbReference type="InterPro" id="IPR011701">
    <property type="entry name" value="MFS"/>
</dbReference>
<feature type="transmembrane region" description="Helical" evidence="8">
    <location>
        <begin position="145"/>
        <end position="166"/>
    </location>
</feature>
<dbReference type="OrthoDB" id="1491684at2"/>
<feature type="transmembrane region" description="Helical" evidence="8">
    <location>
        <begin position="212"/>
        <end position="238"/>
    </location>
</feature>
<feature type="transmembrane region" description="Helical" evidence="8">
    <location>
        <begin position="105"/>
        <end position="124"/>
    </location>
</feature>
<evidence type="ECO:0000256" key="5">
    <source>
        <dbReference type="ARBA" id="ARBA00022692"/>
    </source>
</evidence>
<dbReference type="RefSeq" id="WP_107974330.1">
    <property type="nucleotide sequence ID" value="NZ_BMEZ01000001.1"/>
</dbReference>
<dbReference type="GO" id="GO:0005886">
    <property type="term" value="C:plasma membrane"/>
    <property type="evidence" value="ECO:0007669"/>
    <property type="project" value="UniProtKB-SubCell"/>
</dbReference>
<keyword evidence="6 8" id="KW-1133">Transmembrane helix</keyword>
<evidence type="ECO:0000256" key="3">
    <source>
        <dbReference type="ARBA" id="ARBA00022475"/>
    </source>
</evidence>
<dbReference type="AlphaFoldDB" id="A0A2T6BAA4"/>
<evidence type="ECO:0000313" key="9">
    <source>
        <dbReference type="EMBL" id="PTX52962.1"/>
    </source>
</evidence>
<gene>
    <name evidence="9" type="ORF">C8N44_101253</name>
</gene>
<dbReference type="InterPro" id="IPR036259">
    <property type="entry name" value="MFS_trans_sf"/>
</dbReference>
<dbReference type="EMBL" id="QBKN01000001">
    <property type="protein sequence ID" value="PTX52962.1"/>
    <property type="molecule type" value="Genomic_DNA"/>
</dbReference>
<dbReference type="SUPFAM" id="SSF103473">
    <property type="entry name" value="MFS general substrate transporter"/>
    <property type="match status" value="1"/>
</dbReference>
<feature type="transmembrane region" description="Helical" evidence="8">
    <location>
        <begin position="370"/>
        <end position="393"/>
    </location>
</feature>
<keyword evidence="4" id="KW-0762">Sugar transport</keyword>
<name>A0A2T6BAA4_9RHOB</name>
<keyword evidence="3" id="KW-1003">Cell membrane</keyword>
<evidence type="ECO:0000256" key="1">
    <source>
        <dbReference type="ARBA" id="ARBA00004651"/>
    </source>
</evidence>
<evidence type="ECO:0000256" key="2">
    <source>
        <dbReference type="ARBA" id="ARBA00022448"/>
    </source>
</evidence>
<feature type="transmembrane region" description="Helical" evidence="8">
    <location>
        <begin position="283"/>
        <end position="306"/>
    </location>
</feature>
<comment type="subcellular location">
    <subcellularLocation>
        <location evidence="1">Cell membrane</location>
        <topology evidence="1">Multi-pass membrane protein</topology>
    </subcellularLocation>
</comment>
<comment type="caution">
    <text evidence="9">The sequence shown here is derived from an EMBL/GenBank/DDBJ whole genome shotgun (WGS) entry which is preliminary data.</text>
</comment>
<keyword evidence="10" id="KW-1185">Reference proteome</keyword>
<evidence type="ECO:0000256" key="8">
    <source>
        <dbReference type="SAM" id="Phobius"/>
    </source>
</evidence>
<dbReference type="PANTHER" id="PTHR23535:SF2">
    <property type="entry name" value="SUGAR EFFLUX TRANSPORTER A-RELATED"/>
    <property type="match status" value="1"/>
</dbReference>
<feature type="transmembrane region" description="Helical" evidence="8">
    <location>
        <begin position="81"/>
        <end position="99"/>
    </location>
</feature>
<feature type="transmembrane region" description="Helical" evidence="8">
    <location>
        <begin position="312"/>
        <end position="334"/>
    </location>
</feature>
<dbReference type="Pfam" id="PF07690">
    <property type="entry name" value="MFS_1"/>
    <property type="match status" value="1"/>
</dbReference>
<dbReference type="PANTHER" id="PTHR23535">
    <property type="entry name" value="SUGAR EFFLUX TRANSPORTER A-RELATED"/>
    <property type="match status" value="1"/>
</dbReference>
<evidence type="ECO:0000313" key="10">
    <source>
        <dbReference type="Proteomes" id="UP000244069"/>
    </source>
</evidence>
<keyword evidence="7 8" id="KW-0472">Membrane</keyword>
<feature type="transmembrane region" description="Helical" evidence="8">
    <location>
        <begin position="346"/>
        <end position="364"/>
    </location>
</feature>
<dbReference type="GO" id="GO:0022857">
    <property type="term" value="F:transmembrane transporter activity"/>
    <property type="evidence" value="ECO:0007669"/>
    <property type="project" value="InterPro"/>
</dbReference>
<sequence>MFDLIRSLRASAGLRACAMAVFCCGIAAASTAPYKSVVAIRELGLSDGAFSALTLSAAVVNVLASVWLGTLADRDSGYRRLLMWLAATGMAGYSAIFFFPNATVFVLALLVPVSVFGGLTPMLFAAGRVFSEDLPTADRMGLSSVLRGMVSAAWILVPGVLGFALAGAGSMLPAFAVAALAAGAALVIIALRMPRGGSGDPARRPPRVSLPAAFGLLMRPAVTLRVLGTAAITSAIHVHAAVMPLIMTGRAGGTTADVGITVGIVAGMELVFLLVWAQVTRRIATVTVLAVAMGLYTGYLGVIALATAPWMIIAGAFLGGTAASALITLPLGYLQELISDRPGLSASLISLNLFLAGAIAAGLFGLGTHFAGYSTVAVMGIVTGLAGALGLLIMERFHPIALAEDPT</sequence>